<dbReference type="GO" id="GO:0005868">
    <property type="term" value="C:cytoplasmic dynein complex"/>
    <property type="evidence" value="ECO:0007669"/>
    <property type="project" value="InterPro"/>
</dbReference>
<dbReference type="STRING" id="32264.T1JSD7"/>
<feature type="compositionally biased region" description="Polar residues" evidence="1">
    <location>
        <begin position="105"/>
        <end position="114"/>
    </location>
</feature>
<dbReference type="EnsemblMetazoa" id="tetur01g10150.1">
    <property type="protein sequence ID" value="tetur01g10150.1"/>
    <property type="gene ID" value="tetur01g10150"/>
</dbReference>
<feature type="region of interest" description="Disordered" evidence="1">
    <location>
        <begin position="164"/>
        <end position="294"/>
    </location>
</feature>
<feature type="region of interest" description="Disordered" evidence="1">
    <location>
        <begin position="105"/>
        <end position="133"/>
    </location>
</feature>
<reference evidence="3" key="1">
    <citation type="submission" date="2011-08" db="EMBL/GenBank/DDBJ databases">
        <authorList>
            <person name="Rombauts S."/>
        </authorList>
    </citation>
    <scope>NUCLEOTIDE SEQUENCE</scope>
    <source>
        <strain evidence="3">London</strain>
    </source>
</reference>
<dbReference type="GO" id="GO:0042073">
    <property type="term" value="P:intraciliary transport"/>
    <property type="evidence" value="ECO:0007669"/>
    <property type="project" value="InterPro"/>
</dbReference>
<name>T1JSD7_TETUR</name>
<accession>T1JSD7</accession>
<dbReference type="eggNOG" id="KOG1587">
    <property type="taxonomic scope" value="Eukaryota"/>
</dbReference>
<feature type="compositionally biased region" description="Acidic residues" evidence="1">
    <location>
        <begin position="255"/>
        <end position="286"/>
    </location>
</feature>
<evidence type="ECO:0000313" key="3">
    <source>
        <dbReference type="Proteomes" id="UP000015104"/>
    </source>
</evidence>
<sequence>MHAKINKTLSTTRSSTGIKGKTSTQQPTKKTISKPSTVQDRPNSRVPSRIIVSNNPTKPKDVDNKPIKTTNVNSKVNVQTKTQTPTRPTIETRPKTKVISKTNAANTGAQNTGPKINERRLSRVETKTATKSRPTLSKTVIIQSENSIKAAVNGDKTTERAKTVNKRSIVVNNSSVSATSKGQKQQRQAEVPDTRSKIDQIVSDRPISSIRLTEPQVKEETIKPKEESKPKPKPEPKPKPKPEPKPEVEDSIKTDEEDTTTEADYSDDFEDYESDFEEYESQEEDEVKSTEVSLSNETNKSIDLKKVKLTALTVPSIAKVHGQNNQQPTLVASNEEAARIKWEITLPSPKVNINDEINENKESLQEQRNVKFKDDASDVANVLSRLLGPKNVKHLGSQTVEKSEASCQSDEIHVNNKSIQCPARSSTSNIYDQSKIMIDNNIDILRLSHFLEIGEKITKNLITSNTHGDQNKIQIANSRNASGIPKSDRLIISYQFPESYKTFQLNNLITDGRYVYAVTSYDFANGIYLGNSGSVVLIWSLLEPRSCEFMLFCKFMLTQIVTDNEFLVVAGSSDGSLIAWDLREPSHFHNQMNKPFLEFNPNHPLRNPSFTTAVGKHSDHHQDRILQLFYRYEVNDDTEARRIISLDELGKIIVWLIVESYADDHSSQQITDGLRPGSCVRLQIAMTLHLPNNYIITDASITCIDCSPSDSWNYLIGTNLGSILRYSKYLDNLSDPLEVVKYTYLSDEIHHPTTCVVYHPNPESDLFLAGYMDVVYY</sequence>
<dbReference type="PANTHER" id="PTHR16022:SF0">
    <property type="entry name" value="CYTOPLASMIC DYNEIN 2 INTERMEDIATE CHAIN 1"/>
    <property type="match status" value="1"/>
</dbReference>
<dbReference type="Proteomes" id="UP000015104">
    <property type="component" value="Unassembled WGS sequence"/>
</dbReference>
<dbReference type="GO" id="GO:0045503">
    <property type="term" value="F:dynein light chain binding"/>
    <property type="evidence" value="ECO:0007669"/>
    <property type="project" value="InterPro"/>
</dbReference>
<dbReference type="PANTHER" id="PTHR16022">
    <property type="entry name" value="WD REPEAT DOMAIN 60"/>
    <property type="match status" value="1"/>
</dbReference>
<dbReference type="SUPFAM" id="SSF50978">
    <property type="entry name" value="WD40 repeat-like"/>
    <property type="match status" value="1"/>
</dbReference>
<proteinExistence type="predicted"/>
<evidence type="ECO:0008006" key="4">
    <source>
        <dbReference type="Google" id="ProtNLM"/>
    </source>
</evidence>
<dbReference type="EMBL" id="CAEY01000461">
    <property type="status" value="NOT_ANNOTATED_CDS"/>
    <property type="molecule type" value="Genomic_DNA"/>
</dbReference>
<feature type="compositionally biased region" description="Basic and acidic residues" evidence="1">
    <location>
        <begin position="116"/>
        <end position="128"/>
    </location>
</feature>
<protein>
    <recommendedName>
        <fullName evidence="4">WD repeat-containing protein 60</fullName>
    </recommendedName>
</protein>
<dbReference type="InterPro" id="IPR042505">
    <property type="entry name" value="DYNC2I1"/>
</dbReference>
<dbReference type="GO" id="GO:0045504">
    <property type="term" value="F:dynein heavy chain binding"/>
    <property type="evidence" value="ECO:0007669"/>
    <property type="project" value="InterPro"/>
</dbReference>
<evidence type="ECO:0000313" key="2">
    <source>
        <dbReference type="EnsemblMetazoa" id="tetur01g10150.1"/>
    </source>
</evidence>
<dbReference type="AlphaFoldDB" id="T1JSD7"/>
<organism evidence="2 3">
    <name type="scientific">Tetranychus urticae</name>
    <name type="common">Two-spotted spider mite</name>
    <dbReference type="NCBI Taxonomy" id="32264"/>
    <lineage>
        <taxon>Eukaryota</taxon>
        <taxon>Metazoa</taxon>
        <taxon>Ecdysozoa</taxon>
        <taxon>Arthropoda</taxon>
        <taxon>Chelicerata</taxon>
        <taxon>Arachnida</taxon>
        <taxon>Acari</taxon>
        <taxon>Acariformes</taxon>
        <taxon>Trombidiformes</taxon>
        <taxon>Prostigmata</taxon>
        <taxon>Eleutherengona</taxon>
        <taxon>Raphignathae</taxon>
        <taxon>Tetranychoidea</taxon>
        <taxon>Tetranychidae</taxon>
        <taxon>Tetranychus</taxon>
    </lineage>
</organism>
<dbReference type="HOGENOM" id="CLU_360303_0_0_1"/>
<dbReference type="InterPro" id="IPR036322">
    <property type="entry name" value="WD40_repeat_dom_sf"/>
</dbReference>
<keyword evidence="3" id="KW-1185">Reference proteome</keyword>
<feature type="region of interest" description="Disordered" evidence="1">
    <location>
        <begin position="1"/>
        <end position="69"/>
    </location>
</feature>
<evidence type="ECO:0000256" key="1">
    <source>
        <dbReference type="SAM" id="MobiDB-lite"/>
    </source>
</evidence>
<feature type="compositionally biased region" description="Basic and acidic residues" evidence="1">
    <location>
        <begin position="216"/>
        <end position="254"/>
    </location>
</feature>
<dbReference type="GO" id="GO:0005929">
    <property type="term" value="C:cilium"/>
    <property type="evidence" value="ECO:0007669"/>
    <property type="project" value="GOC"/>
</dbReference>
<feature type="compositionally biased region" description="Polar residues" evidence="1">
    <location>
        <begin position="170"/>
        <end position="188"/>
    </location>
</feature>
<reference evidence="2" key="2">
    <citation type="submission" date="2015-06" db="UniProtKB">
        <authorList>
            <consortium name="EnsemblMetazoa"/>
        </authorList>
    </citation>
    <scope>IDENTIFICATION</scope>
</reference>
<feature type="compositionally biased region" description="Polar residues" evidence="1">
    <location>
        <begin position="7"/>
        <end position="41"/>
    </location>
</feature>